<sequence length="318" mass="33012">MLIPKYKNIHKEINLKAGMSGKYKLTAIRPDGTERPLTGWFDNLILDSGLNYKGSYTGNPASGGDFIVACQVGTGTSTPTTTQTSLDNRVMGTTSTASTSSGAQGTAPYYGYYIKTYRFAAAVTNYNLTEVGVGSASTGGTLVSRALILDGVGAPTTVTLLTGEILDVSYELRLYPGLVAGDYTQSGININGTSTTIVSRAASVTSSTWGNYIVYGMSSTASFNCTLYSGSLGAITTIPSGTSYGLSAADSIGSYSAGSYSQSATFVAGLTEANPVGGITAASITTAVGVYQYSFSPAIMKDNTMTLSLTFNFSWARV</sequence>
<accession>A0A6J5KTM8</accession>
<name>A0A6J5KTM8_9CAUD</name>
<proteinExistence type="predicted"/>
<evidence type="ECO:0000313" key="1">
    <source>
        <dbReference type="EMBL" id="CAB4124247.1"/>
    </source>
</evidence>
<organism evidence="1">
    <name type="scientific">uncultured Caudovirales phage</name>
    <dbReference type="NCBI Taxonomy" id="2100421"/>
    <lineage>
        <taxon>Viruses</taxon>
        <taxon>Duplodnaviria</taxon>
        <taxon>Heunggongvirae</taxon>
        <taxon>Uroviricota</taxon>
        <taxon>Caudoviricetes</taxon>
        <taxon>Peduoviridae</taxon>
        <taxon>Maltschvirus</taxon>
        <taxon>Maltschvirus maltsch</taxon>
    </lineage>
</organism>
<reference evidence="1" key="1">
    <citation type="submission" date="2020-04" db="EMBL/GenBank/DDBJ databases">
        <authorList>
            <person name="Chiriac C."/>
            <person name="Salcher M."/>
            <person name="Ghai R."/>
            <person name="Kavagutti S V."/>
        </authorList>
    </citation>
    <scope>NUCLEOTIDE SEQUENCE</scope>
</reference>
<dbReference type="EMBL" id="LR796178">
    <property type="protein sequence ID" value="CAB4124247.1"/>
    <property type="molecule type" value="Genomic_DNA"/>
</dbReference>
<protein>
    <submittedName>
        <fullName evidence="1">Uncharacterized protein</fullName>
    </submittedName>
</protein>
<gene>
    <name evidence="1" type="ORF">UFOVP49_85</name>
</gene>